<dbReference type="InterPro" id="IPR003016">
    <property type="entry name" value="2-oxoA_DH_lipoyl-BS"/>
</dbReference>
<keyword evidence="2 4" id="KW-0450">Lipoyl</keyword>
<sequence length="193" mass="20859">MQVWTKRTAVGVFRTSRLTLNSLFFRPPRPSKMFNAIRVASKSAASARALSRPTASARAPWMTAFARTVVTKRFTEDHEAVIFDDSTNVGTVTITDYAQSSLGDVVFVELPTVGTEVAKGDQIGAVESVKAASDIYAPISGVVEEVNQALNDQPSLLNKSPEGDGWLCKIKAADASETEALMDAEAYKKHCES</sequence>
<dbReference type="PROSITE" id="PS50968">
    <property type="entry name" value="BIOTINYL_LIPOYL"/>
    <property type="match status" value="1"/>
</dbReference>
<name>A0AAW0GYD2_9APHY</name>
<dbReference type="InterPro" id="IPR033753">
    <property type="entry name" value="GCV_H/Fam206"/>
</dbReference>
<evidence type="ECO:0000313" key="7">
    <source>
        <dbReference type="EMBL" id="KAK7694846.1"/>
    </source>
</evidence>
<dbReference type="HAMAP" id="MF_00272">
    <property type="entry name" value="GcvH"/>
    <property type="match status" value="1"/>
</dbReference>
<dbReference type="Proteomes" id="UP001385951">
    <property type="component" value="Unassembled WGS sequence"/>
</dbReference>
<comment type="similarity">
    <text evidence="1 5">Belongs to the GcvH family.</text>
</comment>
<feature type="domain" description="Lipoyl-binding" evidence="6">
    <location>
        <begin position="89"/>
        <end position="171"/>
    </location>
</feature>
<evidence type="ECO:0000259" key="6">
    <source>
        <dbReference type="PROSITE" id="PS50968"/>
    </source>
</evidence>
<dbReference type="PROSITE" id="PS00189">
    <property type="entry name" value="LIPOYL"/>
    <property type="match status" value="1"/>
</dbReference>
<dbReference type="InterPro" id="IPR000089">
    <property type="entry name" value="Biotin_lipoyl"/>
</dbReference>
<gene>
    <name evidence="7" type="ORF">QCA50_002034</name>
</gene>
<dbReference type="EMBL" id="JASBNA010000002">
    <property type="protein sequence ID" value="KAK7694846.1"/>
    <property type="molecule type" value="Genomic_DNA"/>
</dbReference>
<evidence type="ECO:0000313" key="8">
    <source>
        <dbReference type="Proteomes" id="UP001385951"/>
    </source>
</evidence>
<accession>A0AAW0GYD2</accession>
<reference evidence="7 8" key="1">
    <citation type="submission" date="2022-09" db="EMBL/GenBank/DDBJ databases">
        <authorList>
            <person name="Palmer J.M."/>
        </authorList>
    </citation>
    <scope>NUCLEOTIDE SEQUENCE [LARGE SCALE GENOMIC DNA]</scope>
    <source>
        <strain evidence="7 8">DSM 7382</strain>
    </source>
</reference>
<dbReference type="InterPro" id="IPR011053">
    <property type="entry name" value="Single_hybrid_motif"/>
</dbReference>
<keyword evidence="8" id="KW-1185">Reference proteome</keyword>
<dbReference type="SUPFAM" id="SSF51230">
    <property type="entry name" value="Single hybrid motif"/>
    <property type="match status" value="1"/>
</dbReference>
<dbReference type="Pfam" id="PF01597">
    <property type="entry name" value="GCV_H"/>
    <property type="match status" value="1"/>
</dbReference>
<feature type="modified residue" description="N6-lipoyllysine" evidence="4">
    <location>
        <position position="130"/>
    </location>
</feature>
<dbReference type="InterPro" id="IPR002930">
    <property type="entry name" value="GCV_H"/>
</dbReference>
<dbReference type="PANTHER" id="PTHR11715:SF3">
    <property type="entry name" value="GLYCINE CLEAVAGE SYSTEM H PROTEIN-RELATED"/>
    <property type="match status" value="1"/>
</dbReference>
<keyword evidence="5" id="KW-0496">Mitochondrion</keyword>
<dbReference type="GO" id="GO:0005739">
    <property type="term" value="C:mitochondrion"/>
    <property type="evidence" value="ECO:0007669"/>
    <property type="project" value="UniProtKB-SubCell"/>
</dbReference>
<dbReference type="CDD" id="cd06848">
    <property type="entry name" value="GCS_H"/>
    <property type="match status" value="1"/>
</dbReference>
<dbReference type="GO" id="GO:0005960">
    <property type="term" value="C:glycine cleavage complex"/>
    <property type="evidence" value="ECO:0007669"/>
    <property type="project" value="UniProtKB-UniRule"/>
</dbReference>
<dbReference type="NCBIfam" id="NF002270">
    <property type="entry name" value="PRK01202.1"/>
    <property type="match status" value="1"/>
</dbReference>
<comment type="caution">
    <text evidence="7">The sequence shown here is derived from an EMBL/GenBank/DDBJ whole genome shotgun (WGS) entry which is preliminary data.</text>
</comment>
<dbReference type="AlphaFoldDB" id="A0AAW0GYD2"/>
<dbReference type="GO" id="GO:0009249">
    <property type="term" value="P:protein lipoylation"/>
    <property type="evidence" value="ECO:0007669"/>
    <property type="project" value="TreeGrafter"/>
</dbReference>
<comment type="cofactor">
    <cofactor evidence="5">
        <name>(R)-lipoate</name>
        <dbReference type="ChEBI" id="CHEBI:83088"/>
    </cofactor>
    <text evidence="5">Binds 1 lipoyl cofactor covalently.</text>
</comment>
<dbReference type="GO" id="GO:0019464">
    <property type="term" value="P:glycine decarboxylation via glycine cleavage system"/>
    <property type="evidence" value="ECO:0007669"/>
    <property type="project" value="UniProtKB-UniRule"/>
</dbReference>
<evidence type="ECO:0000256" key="5">
    <source>
        <dbReference type="RuleBase" id="RU364055"/>
    </source>
</evidence>
<organism evidence="7 8">
    <name type="scientific">Cerrena zonata</name>
    <dbReference type="NCBI Taxonomy" id="2478898"/>
    <lineage>
        <taxon>Eukaryota</taxon>
        <taxon>Fungi</taxon>
        <taxon>Dikarya</taxon>
        <taxon>Basidiomycota</taxon>
        <taxon>Agaricomycotina</taxon>
        <taxon>Agaricomycetes</taxon>
        <taxon>Polyporales</taxon>
        <taxon>Cerrenaceae</taxon>
        <taxon>Cerrena</taxon>
    </lineage>
</organism>
<comment type="subcellular location">
    <subcellularLocation>
        <location evidence="5">Mitochondrion</location>
    </subcellularLocation>
</comment>
<comment type="subunit">
    <text evidence="5">The glycine cleavage system is composed of four proteins: P, T, L and H.</text>
</comment>
<dbReference type="Gene3D" id="2.40.50.100">
    <property type="match status" value="1"/>
</dbReference>
<evidence type="ECO:0000256" key="4">
    <source>
        <dbReference type="PIRSR" id="PIRSR617453-50"/>
    </source>
</evidence>
<dbReference type="NCBIfam" id="TIGR00527">
    <property type="entry name" value="gcvH"/>
    <property type="match status" value="1"/>
</dbReference>
<evidence type="ECO:0000256" key="2">
    <source>
        <dbReference type="ARBA" id="ARBA00022823"/>
    </source>
</evidence>
<protein>
    <recommendedName>
        <fullName evidence="5">Glycine cleavage system H protein</fullName>
    </recommendedName>
</protein>
<dbReference type="InterPro" id="IPR017453">
    <property type="entry name" value="GCV_H_sub"/>
</dbReference>
<keyword evidence="3 5" id="KW-0809">Transit peptide</keyword>
<proteinExistence type="inferred from homology"/>
<evidence type="ECO:0000256" key="1">
    <source>
        <dbReference type="ARBA" id="ARBA00009249"/>
    </source>
</evidence>
<dbReference type="PANTHER" id="PTHR11715">
    <property type="entry name" value="GLYCINE CLEAVAGE SYSTEM H PROTEIN"/>
    <property type="match status" value="1"/>
</dbReference>
<comment type="function">
    <text evidence="5">The H protein shuttles the methylamine group of glycine from the P protein to the T protein.</text>
</comment>
<evidence type="ECO:0000256" key="3">
    <source>
        <dbReference type="ARBA" id="ARBA00022946"/>
    </source>
</evidence>